<dbReference type="GeneID" id="39594513"/>
<gene>
    <name evidence="3" type="ORF">C8Q69DRAFT_123289</name>
</gene>
<feature type="region of interest" description="Disordered" evidence="1">
    <location>
        <begin position="90"/>
        <end position="110"/>
    </location>
</feature>
<feature type="region of interest" description="Disordered" evidence="1">
    <location>
        <begin position="133"/>
        <end position="159"/>
    </location>
</feature>
<comment type="caution">
    <text evidence="3">The sequence shown here is derived from an EMBL/GenBank/DDBJ whole genome shotgun (WGS) entry which is preliminary data.</text>
</comment>
<name>A0A443HIN9_BYSSP</name>
<dbReference type="Proteomes" id="UP000283841">
    <property type="component" value="Unassembled WGS sequence"/>
</dbReference>
<keyword evidence="4" id="KW-1185">Reference proteome</keyword>
<proteinExistence type="predicted"/>
<protein>
    <submittedName>
        <fullName evidence="3">Uncharacterized protein</fullName>
    </submittedName>
</protein>
<feature type="compositionally biased region" description="Basic and acidic residues" evidence="1">
    <location>
        <begin position="141"/>
        <end position="153"/>
    </location>
</feature>
<evidence type="ECO:0000313" key="3">
    <source>
        <dbReference type="EMBL" id="RWQ91626.1"/>
    </source>
</evidence>
<sequence>MTAPLAKGLIITVSVLVAAGIAAYENPQVRQWVSNSRRKIAVALHSLGDEIHPGDSRPENISMTEEMGEAAEERRRRAREEIMRRGALLEARRRRKASSSSGTFDTLVDEHGNLKKDEDLGILDEPLARSTAIDMDLSEVSNRRGQSETRVNSEEQSQYQRDLLETAGRERLRIAVTSEVSSNHPSEALVDLTPTSEFPEADAGWADHHAEQQPLTESEFFSVASRRSSTNYSVDMESGFYYARPELLHDANNAGIQSPFSDDQGHQRGISSASSIAGSLTHVRHDISDASSDGTLSDNGHLVDGISTPASWSEVGSVISGDDNHH</sequence>
<dbReference type="VEuPathDB" id="FungiDB:C8Q69DRAFT_123289"/>
<organism evidence="3 4">
    <name type="scientific">Byssochlamys spectabilis</name>
    <name type="common">Paecilomyces variotii</name>
    <dbReference type="NCBI Taxonomy" id="264951"/>
    <lineage>
        <taxon>Eukaryota</taxon>
        <taxon>Fungi</taxon>
        <taxon>Dikarya</taxon>
        <taxon>Ascomycota</taxon>
        <taxon>Pezizomycotina</taxon>
        <taxon>Eurotiomycetes</taxon>
        <taxon>Eurotiomycetidae</taxon>
        <taxon>Eurotiales</taxon>
        <taxon>Thermoascaceae</taxon>
        <taxon>Paecilomyces</taxon>
    </lineage>
</organism>
<dbReference type="RefSeq" id="XP_028481271.1">
    <property type="nucleotide sequence ID" value="XM_028625236.1"/>
</dbReference>
<feature type="region of interest" description="Disordered" evidence="1">
    <location>
        <begin position="51"/>
        <end position="77"/>
    </location>
</feature>
<evidence type="ECO:0000313" key="4">
    <source>
        <dbReference type="Proteomes" id="UP000283841"/>
    </source>
</evidence>
<reference evidence="3 4" key="1">
    <citation type="journal article" date="2018" name="Front. Microbiol.">
        <title>Genomic and genetic insights into a cosmopolitan fungus, Paecilomyces variotii (Eurotiales).</title>
        <authorList>
            <person name="Urquhart A.S."/>
            <person name="Mondo S.J."/>
            <person name="Makela M.R."/>
            <person name="Hane J.K."/>
            <person name="Wiebenga A."/>
            <person name="He G."/>
            <person name="Mihaltcheva S."/>
            <person name="Pangilinan J."/>
            <person name="Lipzen A."/>
            <person name="Barry K."/>
            <person name="de Vries R.P."/>
            <person name="Grigoriev I.V."/>
            <person name="Idnurm A."/>
        </authorList>
    </citation>
    <scope>NUCLEOTIDE SEQUENCE [LARGE SCALE GENOMIC DNA]</scope>
    <source>
        <strain evidence="3 4">CBS 101075</strain>
    </source>
</reference>
<evidence type="ECO:0000256" key="1">
    <source>
        <dbReference type="SAM" id="MobiDB-lite"/>
    </source>
</evidence>
<keyword evidence="2" id="KW-0732">Signal</keyword>
<evidence type="ECO:0000256" key="2">
    <source>
        <dbReference type="SAM" id="SignalP"/>
    </source>
</evidence>
<feature type="chain" id="PRO_5019058754" evidence="2">
    <location>
        <begin position="24"/>
        <end position="326"/>
    </location>
</feature>
<accession>A0A443HIN9</accession>
<dbReference type="AlphaFoldDB" id="A0A443HIN9"/>
<feature type="signal peptide" evidence="2">
    <location>
        <begin position="1"/>
        <end position="23"/>
    </location>
</feature>
<dbReference type="EMBL" id="RCNU01000018">
    <property type="protein sequence ID" value="RWQ91626.1"/>
    <property type="molecule type" value="Genomic_DNA"/>
</dbReference>